<keyword evidence="2" id="KW-1185">Reference proteome</keyword>
<protein>
    <submittedName>
        <fullName evidence="1">Uncharacterized protein</fullName>
    </submittedName>
</protein>
<dbReference type="EMBL" id="FXYG01000001">
    <property type="protein sequence ID" value="SMX36473.1"/>
    <property type="molecule type" value="Genomic_DNA"/>
</dbReference>
<evidence type="ECO:0000313" key="2">
    <source>
        <dbReference type="Proteomes" id="UP000202485"/>
    </source>
</evidence>
<organism evidence="1 2">
    <name type="scientific">Ruegeria arenilitoris</name>
    <dbReference type="NCBI Taxonomy" id="1173585"/>
    <lineage>
        <taxon>Bacteria</taxon>
        <taxon>Pseudomonadati</taxon>
        <taxon>Pseudomonadota</taxon>
        <taxon>Alphaproteobacteria</taxon>
        <taxon>Rhodobacterales</taxon>
        <taxon>Roseobacteraceae</taxon>
        <taxon>Ruegeria</taxon>
    </lineage>
</organism>
<reference evidence="2" key="1">
    <citation type="submission" date="2017-05" db="EMBL/GenBank/DDBJ databases">
        <authorList>
            <person name="Rodrigo-Torres L."/>
            <person name="Arahal R. D."/>
            <person name="Lucena T."/>
        </authorList>
    </citation>
    <scope>NUCLEOTIDE SEQUENCE [LARGE SCALE GENOMIC DNA]</scope>
    <source>
        <strain evidence="2">CECT 8715</strain>
    </source>
</reference>
<dbReference type="AlphaFoldDB" id="A0A238K123"/>
<dbReference type="Proteomes" id="UP000202485">
    <property type="component" value="Unassembled WGS sequence"/>
</dbReference>
<dbReference type="RefSeq" id="WP_141138476.1">
    <property type="nucleotide sequence ID" value="NZ_FXYG01000001.1"/>
</dbReference>
<evidence type="ECO:0000313" key="1">
    <source>
        <dbReference type="EMBL" id="SMX36473.1"/>
    </source>
</evidence>
<accession>A0A238K123</accession>
<proteinExistence type="predicted"/>
<sequence>MDQRTTDRIRDALTALDWDGQSLDVIEKTHIALAFEALDTDASVEDVVAMLKRVIELIDQLDSFGDAKVS</sequence>
<gene>
    <name evidence="1" type="ORF">RUA8715_01411</name>
</gene>
<dbReference type="OrthoDB" id="9852511at2"/>
<name>A0A238K123_9RHOB</name>